<dbReference type="InterPro" id="IPR050319">
    <property type="entry name" value="ABC_transp_ATP-bind"/>
</dbReference>
<dbReference type="InterPro" id="IPR013563">
    <property type="entry name" value="Oligopep_ABC_C"/>
</dbReference>
<keyword evidence="6 8" id="KW-0067">ATP-binding</keyword>
<dbReference type="Gene3D" id="3.40.50.300">
    <property type="entry name" value="P-loop containing nucleotide triphosphate hydrolases"/>
    <property type="match status" value="2"/>
</dbReference>
<dbReference type="SUPFAM" id="SSF52540">
    <property type="entry name" value="P-loop containing nucleoside triphosphate hydrolases"/>
    <property type="match status" value="2"/>
</dbReference>
<dbReference type="EMBL" id="BMEG01000010">
    <property type="protein sequence ID" value="GGD89239.1"/>
    <property type="molecule type" value="Genomic_DNA"/>
</dbReference>
<protein>
    <submittedName>
        <fullName evidence="8">ABC transporter ATP-binding protein</fullName>
    </submittedName>
</protein>
<dbReference type="NCBIfam" id="NF008453">
    <property type="entry name" value="PRK11308.1"/>
    <property type="match status" value="2"/>
</dbReference>
<evidence type="ECO:0000256" key="2">
    <source>
        <dbReference type="ARBA" id="ARBA00022448"/>
    </source>
</evidence>
<evidence type="ECO:0000313" key="8">
    <source>
        <dbReference type="EMBL" id="GGD89239.1"/>
    </source>
</evidence>
<sequence length="516" mass="56432">MSLMRLLPKHALTQGTARFEGVDLLSAPESRLADLRGSRMSMIFQEPMTSLNPVLSIGTQVAEALILHRGMSRTAAKKRAIELLDLVRIPEPARRADDHPHHLSGGQRQRAMIAAAIACEPVLLIADEPTTALDVTVQAGILRLLDDLRRDLSMALLLITHDLGVVSDWADRVIVMHDGQSVEAGPTREVLDRPRHAYSRGLLGAALDLSADKHYRDARLPEIRAVLSPAGKPDFALHVPERAVRSDLPASNAPFLSVDHVNTVYATSRGARHVVRDVSFDISRGETLGLVGESGCGKSSLSRTIMRLIEPQSGRIVLDGADIAKLSRRELVPHRHKMQMVFQDPYASLNPRKTIGQILAFALDVQGTVPRRDRERKINAMLDAVGLPASAAKRHAHEFSGGQRQRIGIARALILEPALLICDEPVSALDVSIQAQILNLLCDLKDQFGLSMLFISHDLAVVRYIADRVMVMQDGRIVERGGHDEIWSKPSHPYTRALIASVAGQRHGASSDPVAA</sequence>
<evidence type="ECO:0000256" key="6">
    <source>
        <dbReference type="ARBA" id="ARBA00022840"/>
    </source>
</evidence>
<dbReference type="SMART" id="SM00382">
    <property type="entry name" value="AAA"/>
    <property type="match status" value="2"/>
</dbReference>
<dbReference type="InterPro" id="IPR003439">
    <property type="entry name" value="ABC_transporter-like_ATP-bd"/>
</dbReference>
<dbReference type="InterPro" id="IPR027417">
    <property type="entry name" value="P-loop_NTPase"/>
</dbReference>
<organism evidence="8 9">
    <name type="scientific">Caballeronia grimmiae</name>
    <dbReference type="NCBI Taxonomy" id="1071679"/>
    <lineage>
        <taxon>Bacteria</taxon>
        <taxon>Pseudomonadati</taxon>
        <taxon>Pseudomonadota</taxon>
        <taxon>Betaproteobacteria</taxon>
        <taxon>Burkholderiales</taxon>
        <taxon>Burkholderiaceae</taxon>
        <taxon>Caballeronia</taxon>
    </lineage>
</organism>
<name>A0ABQ1S3K2_9BURK</name>
<dbReference type="Pfam" id="PF08352">
    <property type="entry name" value="oligo_HPY"/>
    <property type="match status" value="2"/>
</dbReference>
<dbReference type="PANTHER" id="PTHR43776">
    <property type="entry name" value="TRANSPORT ATP-BINDING PROTEIN"/>
    <property type="match status" value="1"/>
</dbReference>
<feature type="domain" description="ABC transporter" evidence="7">
    <location>
        <begin position="4"/>
        <end position="203"/>
    </location>
</feature>
<evidence type="ECO:0000256" key="4">
    <source>
        <dbReference type="ARBA" id="ARBA00022519"/>
    </source>
</evidence>
<dbReference type="PROSITE" id="PS50893">
    <property type="entry name" value="ABC_TRANSPORTER_2"/>
    <property type="match status" value="2"/>
</dbReference>
<keyword evidence="9" id="KW-1185">Reference proteome</keyword>
<keyword evidence="2" id="KW-0813">Transport</keyword>
<gene>
    <name evidence="8" type="primary">dfpD</name>
    <name evidence="8" type="ORF">GCM10010985_49810</name>
</gene>
<dbReference type="Pfam" id="PF00005">
    <property type="entry name" value="ABC_tran"/>
    <property type="match status" value="2"/>
</dbReference>
<evidence type="ECO:0000256" key="5">
    <source>
        <dbReference type="ARBA" id="ARBA00022741"/>
    </source>
</evidence>
<dbReference type="Proteomes" id="UP000597138">
    <property type="component" value="Unassembled WGS sequence"/>
</dbReference>
<dbReference type="InterPro" id="IPR017871">
    <property type="entry name" value="ABC_transporter-like_CS"/>
</dbReference>
<keyword evidence="4" id="KW-0997">Cell inner membrane</keyword>
<dbReference type="GO" id="GO:0005524">
    <property type="term" value="F:ATP binding"/>
    <property type="evidence" value="ECO:0007669"/>
    <property type="project" value="UniProtKB-KW"/>
</dbReference>
<keyword evidence="4" id="KW-0472">Membrane</keyword>
<reference evidence="9" key="1">
    <citation type="journal article" date="2019" name="Int. J. Syst. Evol. Microbiol.">
        <title>The Global Catalogue of Microorganisms (GCM) 10K type strain sequencing project: providing services to taxonomists for standard genome sequencing and annotation.</title>
        <authorList>
            <consortium name="The Broad Institute Genomics Platform"/>
            <consortium name="The Broad Institute Genome Sequencing Center for Infectious Disease"/>
            <person name="Wu L."/>
            <person name="Ma J."/>
        </authorList>
    </citation>
    <scope>NUCLEOTIDE SEQUENCE [LARGE SCALE GENOMIC DNA]</scope>
    <source>
        <strain evidence="9">CGMCC 1.11013</strain>
    </source>
</reference>
<evidence type="ECO:0000256" key="1">
    <source>
        <dbReference type="ARBA" id="ARBA00005417"/>
    </source>
</evidence>
<comment type="similarity">
    <text evidence="1">Belongs to the ABC transporter superfamily.</text>
</comment>
<comment type="caution">
    <text evidence="8">The sequence shown here is derived from an EMBL/GenBank/DDBJ whole genome shotgun (WGS) entry which is preliminary data.</text>
</comment>
<dbReference type="PANTHER" id="PTHR43776:SF7">
    <property type="entry name" value="D,D-DIPEPTIDE TRANSPORT ATP-BINDING PROTEIN DDPF-RELATED"/>
    <property type="match status" value="1"/>
</dbReference>
<evidence type="ECO:0000313" key="9">
    <source>
        <dbReference type="Proteomes" id="UP000597138"/>
    </source>
</evidence>
<evidence type="ECO:0000259" key="7">
    <source>
        <dbReference type="PROSITE" id="PS50893"/>
    </source>
</evidence>
<feature type="domain" description="ABC transporter" evidence="7">
    <location>
        <begin position="258"/>
        <end position="499"/>
    </location>
</feature>
<keyword evidence="5" id="KW-0547">Nucleotide-binding</keyword>
<proteinExistence type="inferred from homology"/>
<dbReference type="PROSITE" id="PS00211">
    <property type="entry name" value="ABC_TRANSPORTER_1"/>
    <property type="match status" value="2"/>
</dbReference>
<evidence type="ECO:0000256" key="3">
    <source>
        <dbReference type="ARBA" id="ARBA00022475"/>
    </source>
</evidence>
<accession>A0ABQ1S3K2</accession>
<dbReference type="CDD" id="cd03257">
    <property type="entry name" value="ABC_NikE_OppD_transporters"/>
    <property type="match status" value="2"/>
</dbReference>
<dbReference type="InterPro" id="IPR003593">
    <property type="entry name" value="AAA+_ATPase"/>
</dbReference>
<keyword evidence="3" id="KW-1003">Cell membrane</keyword>